<sequence length="320" mass="36150">MPFDLVSTVDPYQFLQISRNPDGTITRLLQHPSTTASPDLNSPSVILTKDVTLNPNHNTWLRIFLPRQALDKKLPLIVYYHGGGFVLLSASTTPNHDFCSKLATRLSAVIVSVDYRLAPEHLLPAAYDDAVESLHWLKTTQEEWIREFVDYSNCYLMGTSAGGNIAYHAGLRASTTVDGFDPLKIKGLILHHPFFGGTKRTGSELRMLNDLYLPLSGSDLMWELALPAGVDRDHKYCNPMVDVRSDELEEISRLGWRVLLTGCEGDPLIYRQRNLVELLRSRRIHVVAHFQDGFHGLELIDPTQDGPLLTYLKDFLYAYE</sequence>
<dbReference type="KEGG" id="qsa:O6P43_008302"/>
<accession>A0AAD7M556</accession>
<dbReference type="PANTHER" id="PTHR23024:SF546">
    <property type="entry name" value="CARBOXYLESTERASE 120-RELATED"/>
    <property type="match status" value="1"/>
</dbReference>
<gene>
    <name evidence="3" type="ORF">O6P43_008302</name>
</gene>
<dbReference type="SUPFAM" id="SSF53474">
    <property type="entry name" value="alpha/beta-Hydrolases"/>
    <property type="match status" value="1"/>
</dbReference>
<evidence type="ECO:0000256" key="1">
    <source>
        <dbReference type="ARBA" id="ARBA00010515"/>
    </source>
</evidence>
<comment type="similarity">
    <text evidence="1">Belongs to the 'GDXG' lipolytic enzyme family.</text>
</comment>
<comment type="caution">
    <text evidence="3">The sequence shown here is derived from an EMBL/GenBank/DDBJ whole genome shotgun (WGS) entry which is preliminary data.</text>
</comment>
<organism evidence="3 4">
    <name type="scientific">Quillaja saponaria</name>
    <name type="common">Soap bark tree</name>
    <dbReference type="NCBI Taxonomy" id="32244"/>
    <lineage>
        <taxon>Eukaryota</taxon>
        <taxon>Viridiplantae</taxon>
        <taxon>Streptophyta</taxon>
        <taxon>Embryophyta</taxon>
        <taxon>Tracheophyta</taxon>
        <taxon>Spermatophyta</taxon>
        <taxon>Magnoliopsida</taxon>
        <taxon>eudicotyledons</taxon>
        <taxon>Gunneridae</taxon>
        <taxon>Pentapetalae</taxon>
        <taxon>rosids</taxon>
        <taxon>fabids</taxon>
        <taxon>Fabales</taxon>
        <taxon>Quillajaceae</taxon>
        <taxon>Quillaja</taxon>
    </lineage>
</organism>
<reference evidence="3" key="1">
    <citation type="journal article" date="2023" name="Science">
        <title>Elucidation of the pathway for biosynthesis of saponin adjuvants from the soapbark tree.</title>
        <authorList>
            <person name="Reed J."/>
            <person name="Orme A."/>
            <person name="El-Demerdash A."/>
            <person name="Owen C."/>
            <person name="Martin L.B.B."/>
            <person name="Misra R.C."/>
            <person name="Kikuchi S."/>
            <person name="Rejzek M."/>
            <person name="Martin A.C."/>
            <person name="Harkess A."/>
            <person name="Leebens-Mack J."/>
            <person name="Louveau T."/>
            <person name="Stephenson M.J."/>
            <person name="Osbourn A."/>
        </authorList>
    </citation>
    <scope>NUCLEOTIDE SEQUENCE</scope>
    <source>
        <strain evidence="3">S10</strain>
    </source>
</reference>
<evidence type="ECO:0000313" key="3">
    <source>
        <dbReference type="EMBL" id="KAJ7970057.1"/>
    </source>
</evidence>
<dbReference type="AlphaFoldDB" id="A0AAD7M556"/>
<dbReference type="PANTHER" id="PTHR23024">
    <property type="entry name" value="ARYLACETAMIDE DEACETYLASE"/>
    <property type="match status" value="1"/>
</dbReference>
<dbReference type="Gene3D" id="3.40.50.1820">
    <property type="entry name" value="alpha/beta hydrolase"/>
    <property type="match status" value="1"/>
</dbReference>
<evidence type="ECO:0000259" key="2">
    <source>
        <dbReference type="Pfam" id="PF07859"/>
    </source>
</evidence>
<protein>
    <submittedName>
        <fullName evidence="3">Carboxylesterase 1</fullName>
    </submittedName>
</protein>
<name>A0AAD7M556_QUISA</name>
<dbReference type="InterPro" id="IPR029058">
    <property type="entry name" value="AB_hydrolase_fold"/>
</dbReference>
<dbReference type="InterPro" id="IPR050466">
    <property type="entry name" value="Carboxylest/Gibb_receptor"/>
</dbReference>
<dbReference type="Proteomes" id="UP001163823">
    <property type="component" value="Chromosome 4"/>
</dbReference>
<dbReference type="GO" id="GO:0016787">
    <property type="term" value="F:hydrolase activity"/>
    <property type="evidence" value="ECO:0007669"/>
    <property type="project" value="InterPro"/>
</dbReference>
<dbReference type="InterPro" id="IPR013094">
    <property type="entry name" value="AB_hydrolase_3"/>
</dbReference>
<keyword evidence="4" id="KW-1185">Reference proteome</keyword>
<feature type="domain" description="Alpha/beta hydrolase fold-3" evidence="2">
    <location>
        <begin position="77"/>
        <end position="296"/>
    </location>
</feature>
<evidence type="ECO:0000313" key="4">
    <source>
        <dbReference type="Proteomes" id="UP001163823"/>
    </source>
</evidence>
<proteinExistence type="inferred from homology"/>
<dbReference type="Pfam" id="PF07859">
    <property type="entry name" value="Abhydrolase_3"/>
    <property type="match status" value="1"/>
</dbReference>
<dbReference type="EMBL" id="JARAOO010000004">
    <property type="protein sequence ID" value="KAJ7970057.1"/>
    <property type="molecule type" value="Genomic_DNA"/>
</dbReference>